<dbReference type="RefSeq" id="WP_201826369.1">
    <property type="nucleotide sequence ID" value="NZ_JAERRH010000025.1"/>
</dbReference>
<sequence>MSDEAAPVVVEPAQGAWQDGAQHVQGAPEAVERLRALLEADPRLGEQGPMPSLYHLRIAVAQGGRGPLLEVAYTFGPPALPEGTVRIDTIRAVERPVAFDYDVPGIALPEEAEADPESGPGAVTVRDPAAEEIAARQVTEAWERIVGWLAEHAPRSHRTLLPAAGEEEITSAEQAFGVRLRADLKALWRRCAGVVDKHGAEFLPHNRALMTVGESLRIQRMQLGFGNEDLWRPSWIPVCSFNAHDTTSGLYLDMDTGRLCHWDRFGDRHPVHDSLTTYLEEIADTLDVPSLAGPPEPGLARGVLTWRPAGASDEGWRPLAR</sequence>
<accession>A0ABS1PC50</accession>
<proteinExistence type="predicted"/>
<keyword evidence="3" id="KW-1185">Reference proteome</keyword>
<evidence type="ECO:0000259" key="1">
    <source>
        <dbReference type="Pfam" id="PF09346"/>
    </source>
</evidence>
<dbReference type="Pfam" id="PF09346">
    <property type="entry name" value="SMI1_KNR4"/>
    <property type="match status" value="1"/>
</dbReference>
<dbReference type="SUPFAM" id="SSF160631">
    <property type="entry name" value="SMI1/KNR4-like"/>
    <property type="match status" value="1"/>
</dbReference>
<dbReference type="InterPro" id="IPR018958">
    <property type="entry name" value="Knr4/Smi1-like_dom"/>
</dbReference>
<evidence type="ECO:0000313" key="2">
    <source>
        <dbReference type="EMBL" id="MBL1109844.1"/>
    </source>
</evidence>
<feature type="domain" description="Knr4/Smi1-like" evidence="1">
    <location>
        <begin position="165"/>
        <end position="281"/>
    </location>
</feature>
<name>A0ABS1PC50_9ACTN</name>
<organism evidence="2 3">
    <name type="scientific">Streptomyces musisoli</name>
    <dbReference type="NCBI Taxonomy" id="2802280"/>
    <lineage>
        <taxon>Bacteria</taxon>
        <taxon>Bacillati</taxon>
        <taxon>Actinomycetota</taxon>
        <taxon>Actinomycetes</taxon>
        <taxon>Kitasatosporales</taxon>
        <taxon>Streptomycetaceae</taxon>
        <taxon>Streptomyces</taxon>
    </lineage>
</organism>
<dbReference type="InterPro" id="IPR037883">
    <property type="entry name" value="Knr4/Smi1-like_sf"/>
</dbReference>
<gene>
    <name evidence="2" type="ORF">JK361_35635</name>
</gene>
<evidence type="ECO:0000313" key="3">
    <source>
        <dbReference type="Proteomes" id="UP000621386"/>
    </source>
</evidence>
<comment type="caution">
    <text evidence="2">The sequence shown here is derived from an EMBL/GenBank/DDBJ whole genome shotgun (WGS) entry which is preliminary data.</text>
</comment>
<protein>
    <submittedName>
        <fullName evidence="2">SMI1/KNR4 family protein</fullName>
    </submittedName>
</protein>
<reference evidence="2 3" key="1">
    <citation type="submission" date="2021-01" db="EMBL/GenBank/DDBJ databases">
        <title>WGS of actinomycetes isolated from Thailand.</title>
        <authorList>
            <person name="Thawai C."/>
        </authorList>
    </citation>
    <scope>NUCLEOTIDE SEQUENCE [LARGE SCALE GENOMIC DNA]</scope>
    <source>
        <strain evidence="2 3">CH5-8</strain>
    </source>
</reference>
<dbReference type="Proteomes" id="UP000621386">
    <property type="component" value="Unassembled WGS sequence"/>
</dbReference>
<dbReference type="EMBL" id="JAERRH010000025">
    <property type="protein sequence ID" value="MBL1109844.1"/>
    <property type="molecule type" value="Genomic_DNA"/>
</dbReference>